<dbReference type="SUPFAM" id="SSF81383">
    <property type="entry name" value="F-box domain"/>
    <property type="match status" value="1"/>
</dbReference>
<dbReference type="InterPro" id="IPR036047">
    <property type="entry name" value="F-box-like_dom_sf"/>
</dbReference>
<gene>
    <name evidence="1" type="ORF">BD626DRAFT_486382</name>
</gene>
<proteinExistence type="predicted"/>
<dbReference type="CDD" id="cd09917">
    <property type="entry name" value="F-box_SF"/>
    <property type="match status" value="1"/>
</dbReference>
<reference evidence="1 2" key="1">
    <citation type="journal article" date="2019" name="New Phytol.">
        <title>Comparative genomics reveals unique wood-decay strategies and fruiting body development in the Schizophyllaceae.</title>
        <authorList>
            <person name="Almasi E."/>
            <person name="Sahu N."/>
            <person name="Krizsan K."/>
            <person name="Balint B."/>
            <person name="Kovacs G.M."/>
            <person name="Kiss B."/>
            <person name="Cseklye J."/>
            <person name="Drula E."/>
            <person name="Henrissat B."/>
            <person name="Nagy I."/>
            <person name="Chovatia M."/>
            <person name="Adam C."/>
            <person name="LaButti K."/>
            <person name="Lipzen A."/>
            <person name="Riley R."/>
            <person name="Grigoriev I.V."/>
            <person name="Nagy L.G."/>
        </authorList>
    </citation>
    <scope>NUCLEOTIDE SEQUENCE [LARGE SCALE GENOMIC DNA]</scope>
    <source>
        <strain evidence="1 2">NL-1724</strain>
    </source>
</reference>
<keyword evidence="2" id="KW-1185">Reference proteome</keyword>
<evidence type="ECO:0000313" key="2">
    <source>
        <dbReference type="Proteomes" id="UP000320762"/>
    </source>
</evidence>
<dbReference type="EMBL" id="VDMD01000004">
    <property type="protein sequence ID" value="TRM65973.1"/>
    <property type="molecule type" value="Genomic_DNA"/>
</dbReference>
<evidence type="ECO:0008006" key="3">
    <source>
        <dbReference type="Google" id="ProtNLM"/>
    </source>
</evidence>
<organism evidence="1 2">
    <name type="scientific">Schizophyllum amplum</name>
    <dbReference type="NCBI Taxonomy" id="97359"/>
    <lineage>
        <taxon>Eukaryota</taxon>
        <taxon>Fungi</taxon>
        <taxon>Dikarya</taxon>
        <taxon>Basidiomycota</taxon>
        <taxon>Agaricomycotina</taxon>
        <taxon>Agaricomycetes</taxon>
        <taxon>Agaricomycetidae</taxon>
        <taxon>Agaricales</taxon>
        <taxon>Schizophyllaceae</taxon>
        <taxon>Schizophyllum</taxon>
    </lineage>
</organism>
<dbReference type="Proteomes" id="UP000320762">
    <property type="component" value="Unassembled WGS sequence"/>
</dbReference>
<comment type="caution">
    <text evidence="1">The sequence shown here is derived from an EMBL/GenBank/DDBJ whole genome shotgun (WGS) entry which is preliminary data.</text>
</comment>
<name>A0A550CME3_9AGAR</name>
<accession>A0A550CME3</accession>
<dbReference type="OrthoDB" id="3226064at2759"/>
<sequence>MNSLMTIPVEVAHQALSFCAAWDIVAFARTCHLAHALALESTGQPFWRDVFCTSHFDDPRNAWRLPGDTPTDIDWRDELQQRLSAELLAARPKRLDNSEAYEAMLAALIRVLHDIVPLSADQPESLNVAWLDKLLKYPGLLNDDVSRLSPAGQRLHALLRAYTGHVFDESTPENSLRYRRSVSRTYAYDMRNYTRANTWAPLAPATGHVDWVHLDHIATVVVSNVRDVPFLGEDQIPPLGLQHARAYTAPGEFSKRDWAGVEGTWRRYVCFMDYRELAAFNTPLFAEGARDLSFFDRPAFREAVRLLSVDIRIIECEELEAEMPEFIGVYDEPPPDFPYPPIYFEGHSETADGGHLHLEGCVMMGIDGTVRWYFVSSLGGEYQWSSRGVQIGGIGSATGVVGVWTTTTHEAGDPAGPYWQWKVPSEDPEYAPLLDRV</sequence>
<protein>
    <recommendedName>
        <fullName evidence="3">F-box domain-containing protein</fullName>
    </recommendedName>
</protein>
<dbReference type="AlphaFoldDB" id="A0A550CME3"/>
<evidence type="ECO:0000313" key="1">
    <source>
        <dbReference type="EMBL" id="TRM65973.1"/>
    </source>
</evidence>